<keyword evidence="6" id="KW-0028">Amino-acid biosynthesis</keyword>
<feature type="binding site" evidence="6">
    <location>
        <position position="378"/>
    </location>
    <ligand>
        <name>substrate</name>
    </ligand>
</feature>
<feature type="active site" description="Proton donor" evidence="8">
    <location>
        <position position="377"/>
    </location>
</feature>
<proteinExistence type="inferred from homology"/>
<feature type="binding site" evidence="6">
    <location>
        <position position="407"/>
    </location>
    <ligand>
        <name>substrate</name>
    </ligand>
</feature>
<evidence type="ECO:0000256" key="5">
    <source>
        <dbReference type="ARBA" id="ARBA00023239"/>
    </source>
</evidence>
<evidence type="ECO:0000256" key="2">
    <source>
        <dbReference type="ARBA" id="ARBA00022793"/>
    </source>
</evidence>
<accession>A0AAW7MA33</accession>
<dbReference type="SUPFAM" id="SSF51419">
    <property type="entry name" value="PLP-binding barrel"/>
    <property type="match status" value="1"/>
</dbReference>
<dbReference type="InterPro" id="IPR022644">
    <property type="entry name" value="De-COase2_N"/>
</dbReference>
<sequence>MSATAAPHAVFSHTVERGEDGALSVGGVDVRELAGQYGTPLYIIDEQDMRDRACAFRDQFATAFGRHGAEVDVYYASKAFLSSKVARWMRADDLCMDVASGGELEIALRGGMPAARLGLHGNNKSDAELRRALEVGVGRIIVDSFTEIETLDAIAREMGTVAPVLVRVTTGVHAGGHEYIATSHEDQKFGLSLASGAAFEALLECHDAEGIDLRGIHTHIGSQILSLAAFQESAERMLGLRASFLMEAGVELPEVDLGGGYAIQYTPHGEALSPHDAAYGMADAVAAALAKVGGSWPHFSIEPGRAIAGPAGMTLYRVGVVKHVALDDGGERQYVAVDGGMSDNMRTITYGAEYTATVASRLSDAEPALSRVVGKHCESGDIVVRDVELPHDIARGDLLAVPATGAYGRVMAHNYNAMLRPAVVSVRDGESTVHIRRDTLEDLFAWDVAPD</sequence>
<feature type="modified residue" description="N6-(pyridoxal phosphate)lysine" evidence="6 8">
    <location>
        <position position="78"/>
    </location>
</feature>
<evidence type="ECO:0000256" key="9">
    <source>
        <dbReference type="RuleBase" id="RU003738"/>
    </source>
</evidence>
<feature type="binding site" evidence="6">
    <location>
        <position position="260"/>
    </location>
    <ligand>
        <name>pyridoxal 5'-phosphate</name>
        <dbReference type="ChEBI" id="CHEBI:597326"/>
    </ligand>
</feature>
<keyword evidence="12" id="KW-1185">Reference proteome</keyword>
<dbReference type="SUPFAM" id="SSF50621">
    <property type="entry name" value="Alanine racemase C-terminal domain-like"/>
    <property type="match status" value="1"/>
</dbReference>
<evidence type="ECO:0000256" key="7">
    <source>
        <dbReference type="NCBIfam" id="TIGR01048"/>
    </source>
</evidence>
<keyword evidence="2 6" id="KW-0210">Decarboxylase</keyword>
<dbReference type="Proteomes" id="UP001172737">
    <property type="component" value="Unassembled WGS sequence"/>
</dbReference>
<comment type="function">
    <text evidence="6">Specifically catalyzes the decarboxylation of meso-diaminopimelate (meso-DAP) to L-lysine.</text>
</comment>
<evidence type="ECO:0000259" key="10">
    <source>
        <dbReference type="Pfam" id="PF02784"/>
    </source>
</evidence>
<evidence type="ECO:0000256" key="1">
    <source>
        <dbReference type="ARBA" id="ARBA00001933"/>
    </source>
</evidence>
<evidence type="ECO:0000313" key="11">
    <source>
        <dbReference type="EMBL" id="MDN4489140.1"/>
    </source>
</evidence>
<evidence type="ECO:0000313" key="12">
    <source>
        <dbReference type="Proteomes" id="UP001172737"/>
    </source>
</evidence>
<comment type="catalytic activity">
    <reaction evidence="6 9">
        <text>meso-2,6-diaminopimelate + H(+) = L-lysine + CO2</text>
        <dbReference type="Rhea" id="RHEA:15101"/>
        <dbReference type="ChEBI" id="CHEBI:15378"/>
        <dbReference type="ChEBI" id="CHEBI:16526"/>
        <dbReference type="ChEBI" id="CHEBI:32551"/>
        <dbReference type="ChEBI" id="CHEBI:57791"/>
        <dbReference type="EC" id="4.1.1.20"/>
    </reaction>
</comment>
<feature type="binding site" evidence="6">
    <location>
        <position position="350"/>
    </location>
    <ligand>
        <name>substrate</name>
    </ligand>
</feature>
<feature type="binding site" evidence="6">
    <location>
        <position position="346"/>
    </location>
    <ligand>
        <name>substrate</name>
    </ligand>
</feature>
<dbReference type="EMBL" id="JAUHPX010000010">
    <property type="protein sequence ID" value="MDN4489140.1"/>
    <property type="molecule type" value="Genomic_DNA"/>
</dbReference>
<comment type="pathway">
    <text evidence="6 9">Amino-acid biosynthesis; L-lysine biosynthesis via DAP pathway; L-lysine from DL-2,6-diaminopimelate: step 1/1.</text>
</comment>
<feature type="domain" description="Orn/DAP/Arg decarboxylase 2 N-terminal" evidence="10">
    <location>
        <begin position="60"/>
        <end position="308"/>
    </location>
</feature>
<dbReference type="FunFam" id="3.20.20.10:FF:000003">
    <property type="entry name" value="Diaminopimelate decarboxylase"/>
    <property type="match status" value="1"/>
</dbReference>
<dbReference type="RefSeq" id="WP_301121782.1">
    <property type="nucleotide sequence ID" value="NZ_JAUHPX010000010.1"/>
</dbReference>
<dbReference type="PANTHER" id="PTHR43727">
    <property type="entry name" value="DIAMINOPIMELATE DECARBOXYLASE"/>
    <property type="match status" value="1"/>
</dbReference>
<evidence type="ECO:0000256" key="8">
    <source>
        <dbReference type="PIRSR" id="PIRSR600183-50"/>
    </source>
</evidence>
<evidence type="ECO:0000256" key="3">
    <source>
        <dbReference type="ARBA" id="ARBA00022898"/>
    </source>
</evidence>
<dbReference type="CDD" id="cd06828">
    <property type="entry name" value="PLPDE_III_DapDC"/>
    <property type="match status" value="1"/>
</dbReference>
<dbReference type="EC" id="4.1.1.20" evidence="6 7"/>
<evidence type="ECO:0000256" key="6">
    <source>
        <dbReference type="HAMAP-Rule" id="MF_02120"/>
    </source>
</evidence>
<protein>
    <recommendedName>
        <fullName evidence="6 7">Diaminopimelate decarboxylase</fullName>
        <shortName evidence="6">DAP decarboxylase</shortName>
        <shortName evidence="6">DAPDC</shortName>
        <ecNumber evidence="6 7">4.1.1.20</ecNumber>
    </recommendedName>
</protein>
<dbReference type="Gene3D" id="3.20.20.10">
    <property type="entry name" value="Alanine racemase"/>
    <property type="match status" value="1"/>
</dbReference>
<dbReference type="InterPro" id="IPR029066">
    <property type="entry name" value="PLP-binding_barrel"/>
</dbReference>
<dbReference type="InterPro" id="IPR009006">
    <property type="entry name" value="Ala_racemase/Decarboxylase_C"/>
</dbReference>
<dbReference type="PANTHER" id="PTHR43727:SF2">
    <property type="entry name" value="GROUP IV DECARBOXYLASE"/>
    <property type="match status" value="1"/>
</dbReference>
<reference evidence="11" key="1">
    <citation type="submission" date="2023-06" db="EMBL/GenBank/DDBJ databases">
        <title>Sysu t00039.</title>
        <authorList>
            <person name="Gao L."/>
            <person name="Fang B.-Z."/>
            <person name="Li W.-J."/>
        </authorList>
    </citation>
    <scope>NUCLEOTIDE SEQUENCE</scope>
    <source>
        <strain evidence="11">SYSU T00039</strain>
    </source>
</reference>
<dbReference type="InterPro" id="IPR000183">
    <property type="entry name" value="Orn/DAP/Arg_de-COase"/>
</dbReference>
<gene>
    <name evidence="6 11" type="primary">lysA</name>
    <name evidence="11" type="ORF">QQX10_13280</name>
</gene>
<comment type="cofactor">
    <cofactor evidence="1 6 8 9">
        <name>pyridoxal 5'-phosphate</name>
        <dbReference type="ChEBI" id="CHEBI:597326"/>
    </cofactor>
</comment>
<comment type="caution">
    <text evidence="11">The sequence shown here is derived from an EMBL/GenBank/DDBJ whole genome shotgun (WGS) entry which is preliminary data.</text>
</comment>
<dbReference type="PRINTS" id="PR01181">
    <property type="entry name" value="DAPDCRBXLASE"/>
</dbReference>
<comment type="subunit">
    <text evidence="6">Homodimer.</text>
</comment>
<dbReference type="InterPro" id="IPR002986">
    <property type="entry name" value="DAP_deCOOHase_LysA"/>
</dbReference>
<keyword evidence="4 6" id="KW-0457">Lysine biosynthesis</keyword>
<organism evidence="11 12">
    <name type="scientific">Demequina lignilytica</name>
    <dbReference type="NCBI Taxonomy" id="3051663"/>
    <lineage>
        <taxon>Bacteria</taxon>
        <taxon>Bacillati</taxon>
        <taxon>Actinomycetota</taxon>
        <taxon>Actinomycetes</taxon>
        <taxon>Micrococcales</taxon>
        <taxon>Demequinaceae</taxon>
        <taxon>Demequina</taxon>
    </lineage>
</organism>
<evidence type="ECO:0000256" key="4">
    <source>
        <dbReference type="ARBA" id="ARBA00023154"/>
    </source>
</evidence>
<dbReference type="Gene3D" id="2.40.37.10">
    <property type="entry name" value="Lyase, Ornithine Decarboxylase, Chain A, domain 1"/>
    <property type="match status" value="1"/>
</dbReference>
<comment type="similarity">
    <text evidence="6">Belongs to the Orn/Lys/Arg decarboxylase class-II family. LysA subfamily.</text>
</comment>
<dbReference type="Pfam" id="PF02784">
    <property type="entry name" value="Orn_Arg_deC_N"/>
    <property type="match status" value="1"/>
</dbReference>
<feature type="binding site" evidence="6">
    <location>
        <position position="407"/>
    </location>
    <ligand>
        <name>pyridoxal 5'-phosphate</name>
        <dbReference type="ChEBI" id="CHEBI:597326"/>
    </ligand>
</feature>
<dbReference type="NCBIfam" id="TIGR01048">
    <property type="entry name" value="lysA"/>
    <property type="match status" value="1"/>
</dbReference>
<keyword evidence="3 6" id="KW-0663">Pyridoxal phosphate</keyword>
<dbReference type="GO" id="GO:0009089">
    <property type="term" value="P:lysine biosynthetic process via diaminopimelate"/>
    <property type="evidence" value="ECO:0007669"/>
    <property type="project" value="UniProtKB-UniRule"/>
</dbReference>
<feature type="binding site" evidence="6">
    <location>
        <begin position="302"/>
        <end position="305"/>
    </location>
    <ligand>
        <name>pyridoxal 5'-phosphate</name>
        <dbReference type="ChEBI" id="CHEBI:597326"/>
    </ligand>
</feature>
<keyword evidence="5 6" id="KW-0456">Lyase</keyword>
<dbReference type="GO" id="GO:0030170">
    <property type="term" value="F:pyridoxal phosphate binding"/>
    <property type="evidence" value="ECO:0007669"/>
    <property type="project" value="UniProtKB-UniRule"/>
</dbReference>
<feature type="binding site" evidence="6">
    <location>
        <position position="305"/>
    </location>
    <ligand>
        <name>substrate</name>
    </ligand>
</feature>
<name>A0AAW7MA33_9MICO</name>
<dbReference type="HAMAP" id="MF_02120">
    <property type="entry name" value="LysA"/>
    <property type="match status" value="1"/>
</dbReference>
<dbReference type="GO" id="GO:0008836">
    <property type="term" value="F:diaminopimelate decarboxylase activity"/>
    <property type="evidence" value="ECO:0007669"/>
    <property type="project" value="UniProtKB-UniRule"/>
</dbReference>
<dbReference type="AlphaFoldDB" id="A0AAW7MA33"/>
<dbReference type="PRINTS" id="PR01179">
    <property type="entry name" value="ODADCRBXLASE"/>
</dbReference>